<evidence type="ECO:0000313" key="4">
    <source>
        <dbReference type="Proteomes" id="UP000655044"/>
    </source>
</evidence>
<evidence type="ECO:0000256" key="1">
    <source>
        <dbReference type="ARBA" id="ARBA00006845"/>
    </source>
</evidence>
<name>A0A8J3S611_PLARO</name>
<comment type="caution">
    <text evidence="3">The sequence shown here is derived from an EMBL/GenBank/DDBJ whole genome shotgun (WGS) entry which is preliminary data.</text>
</comment>
<dbReference type="InterPro" id="IPR035905">
    <property type="entry name" value="Barstar-like_sf"/>
</dbReference>
<comment type="similarity">
    <text evidence="1">Belongs to the barstar family.</text>
</comment>
<gene>
    <name evidence="3" type="ORF">Pro02_69750</name>
</gene>
<dbReference type="Pfam" id="PF01337">
    <property type="entry name" value="Barstar"/>
    <property type="match status" value="1"/>
</dbReference>
<protein>
    <recommendedName>
        <fullName evidence="2">Barstar (barnase inhibitor) domain-containing protein</fullName>
    </recommendedName>
</protein>
<dbReference type="SUPFAM" id="SSF52038">
    <property type="entry name" value="Barstar-related"/>
    <property type="match status" value="1"/>
</dbReference>
<organism evidence="3 4">
    <name type="scientific">Planobispora rosea</name>
    <dbReference type="NCBI Taxonomy" id="35762"/>
    <lineage>
        <taxon>Bacteria</taxon>
        <taxon>Bacillati</taxon>
        <taxon>Actinomycetota</taxon>
        <taxon>Actinomycetes</taxon>
        <taxon>Streptosporangiales</taxon>
        <taxon>Streptosporangiaceae</taxon>
        <taxon>Planobispora</taxon>
    </lineage>
</organism>
<proteinExistence type="inferred from homology"/>
<dbReference type="AlphaFoldDB" id="A0A8J3S611"/>
<dbReference type="Gene3D" id="3.30.370.10">
    <property type="entry name" value="Barstar-like"/>
    <property type="match status" value="1"/>
</dbReference>
<dbReference type="EMBL" id="BOOI01000084">
    <property type="protein sequence ID" value="GIH88567.1"/>
    <property type="molecule type" value="Genomic_DNA"/>
</dbReference>
<feature type="domain" description="Barstar (barnase inhibitor)" evidence="2">
    <location>
        <begin position="62"/>
        <end position="151"/>
    </location>
</feature>
<accession>A0A8J3S611</accession>
<keyword evidence="4" id="KW-1185">Reference proteome</keyword>
<sequence length="194" mass="22008">MPPPEAWFSGWLRWLVVAVFDRDAPLAHQVDYRLMANTFVTLFWRRGILEETIDWLLAHGYEVVRWDASGWMTEDDLHRDFAQALDFPAYYGRNLDALNDCLDDVASGDYGVSSEATGLVLVLIGYDRFAARCPEVAQRVLDIIARNARSAILVGHRMFCLVQSDDPGIVFQSVGATAVAWNDAEWLDANRRVR</sequence>
<evidence type="ECO:0000259" key="2">
    <source>
        <dbReference type="Pfam" id="PF01337"/>
    </source>
</evidence>
<reference evidence="3" key="1">
    <citation type="submission" date="2021-01" db="EMBL/GenBank/DDBJ databases">
        <title>Whole genome shotgun sequence of Planobispora rosea NBRC 15558.</title>
        <authorList>
            <person name="Komaki H."/>
            <person name="Tamura T."/>
        </authorList>
    </citation>
    <scope>NUCLEOTIDE SEQUENCE</scope>
    <source>
        <strain evidence="3">NBRC 15558</strain>
    </source>
</reference>
<evidence type="ECO:0000313" key="3">
    <source>
        <dbReference type="EMBL" id="GIH88567.1"/>
    </source>
</evidence>
<dbReference type="Proteomes" id="UP000655044">
    <property type="component" value="Unassembled WGS sequence"/>
</dbReference>
<dbReference type="InterPro" id="IPR000468">
    <property type="entry name" value="Barstar"/>
</dbReference>